<name>A0ABT6H5S1_9BACI</name>
<keyword evidence="10" id="KW-1185">Reference proteome</keyword>
<dbReference type="Proteomes" id="UP001218246">
    <property type="component" value="Unassembled WGS sequence"/>
</dbReference>
<sequence length="291" mass="33658">MLVRFSKASIYFLGTLIMMFLLLCLPSLFTYDGKVSFQPFLYVFKIEDTIKLLMEAKEITFQMKEKTYPLFPTILEPYTYSLLLLAGAFGIALLVAMFFGYCYMLLSMPFRKVMRAVLFCFEAIPDIMIIVGLQAALIWYFKQTGDMPMRVLTFGEKKAYLLPIICLCILPTIQMFRMLIIYLEEEQVKPYVDVVRGKGFSRSYITILHLYRNVLIHLFYHAKTIFLFMLSNLFVLEYIFNINGIMKFLIDHGPSNTVIAFTVVTLVFVPFYALFVVGSFVTNKLTGGNET</sequence>
<reference evidence="9 10" key="1">
    <citation type="submission" date="2023-04" db="EMBL/GenBank/DDBJ databases">
        <title>Ectobacillus antri isolated from activated sludge.</title>
        <authorList>
            <person name="Yan P."/>
            <person name="Liu X."/>
        </authorList>
    </citation>
    <scope>NUCLEOTIDE SEQUENCE [LARGE SCALE GENOMIC DNA]</scope>
    <source>
        <strain evidence="9 10">C18H</strain>
    </source>
</reference>
<gene>
    <name evidence="9" type="ORF">P6P90_08795</name>
</gene>
<evidence type="ECO:0000256" key="6">
    <source>
        <dbReference type="ARBA" id="ARBA00023136"/>
    </source>
</evidence>
<feature type="transmembrane region" description="Helical" evidence="7">
    <location>
        <begin position="160"/>
        <end position="183"/>
    </location>
</feature>
<accession>A0ABT6H5S1</accession>
<feature type="domain" description="ABC transmembrane type-1" evidence="8">
    <location>
        <begin position="93"/>
        <end position="274"/>
    </location>
</feature>
<keyword evidence="4 7" id="KW-0812">Transmembrane</keyword>
<evidence type="ECO:0000256" key="7">
    <source>
        <dbReference type="SAM" id="Phobius"/>
    </source>
</evidence>
<evidence type="ECO:0000256" key="1">
    <source>
        <dbReference type="ARBA" id="ARBA00004651"/>
    </source>
</evidence>
<evidence type="ECO:0000256" key="2">
    <source>
        <dbReference type="ARBA" id="ARBA00022448"/>
    </source>
</evidence>
<feature type="transmembrane region" description="Helical" evidence="7">
    <location>
        <begin position="78"/>
        <end position="104"/>
    </location>
</feature>
<dbReference type="InterPro" id="IPR035906">
    <property type="entry name" value="MetI-like_sf"/>
</dbReference>
<comment type="subcellular location">
    <subcellularLocation>
        <location evidence="1">Cell membrane</location>
        <topology evidence="1">Multi-pass membrane protein</topology>
    </subcellularLocation>
</comment>
<evidence type="ECO:0000256" key="3">
    <source>
        <dbReference type="ARBA" id="ARBA00022475"/>
    </source>
</evidence>
<comment type="caution">
    <text evidence="9">The sequence shown here is derived from an EMBL/GenBank/DDBJ whole genome shotgun (WGS) entry which is preliminary data.</text>
</comment>
<evidence type="ECO:0000313" key="10">
    <source>
        <dbReference type="Proteomes" id="UP001218246"/>
    </source>
</evidence>
<keyword evidence="5 7" id="KW-1133">Transmembrane helix</keyword>
<organism evidence="9 10">
    <name type="scientific">Ectobacillus antri</name>
    <dbReference type="NCBI Taxonomy" id="2486280"/>
    <lineage>
        <taxon>Bacteria</taxon>
        <taxon>Bacillati</taxon>
        <taxon>Bacillota</taxon>
        <taxon>Bacilli</taxon>
        <taxon>Bacillales</taxon>
        <taxon>Bacillaceae</taxon>
        <taxon>Ectobacillus</taxon>
    </lineage>
</organism>
<proteinExistence type="predicted"/>
<dbReference type="EMBL" id="JARULN010000006">
    <property type="protein sequence ID" value="MDG5754069.1"/>
    <property type="molecule type" value="Genomic_DNA"/>
</dbReference>
<feature type="transmembrane region" description="Helical" evidence="7">
    <location>
        <begin position="12"/>
        <end position="31"/>
    </location>
</feature>
<dbReference type="InterPro" id="IPR000515">
    <property type="entry name" value="MetI-like"/>
</dbReference>
<feature type="transmembrane region" description="Helical" evidence="7">
    <location>
        <begin position="258"/>
        <end position="281"/>
    </location>
</feature>
<evidence type="ECO:0000313" key="9">
    <source>
        <dbReference type="EMBL" id="MDG5754069.1"/>
    </source>
</evidence>
<dbReference type="PANTHER" id="PTHR30465:SF44">
    <property type="entry name" value="ABC-TYPE DIPEPTIDE_OLIGOPEPTIDE TRANSPORT SYSTEM, PERMEASE COMPONENT"/>
    <property type="match status" value="1"/>
</dbReference>
<feature type="transmembrane region" description="Helical" evidence="7">
    <location>
        <begin position="116"/>
        <end position="140"/>
    </location>
</feature>
<evidence type="ECO:0000256" key="4">
    <source>
        <dbReference type="ARBA" id="ARBA00022692"/>
    </source>
</evidence>
<evidence type="ECO:0000259" key="8">
    <source>
        <dbReference type="Pfam" id="PF00528"/>
    </source>
</evidence>
<evidence type="ECO:0000256" key="5">
    <source>
        <dbReference type="ARBA" id="ARBA00022989"/>
    </source>
</evidence>
<dbReference type="Pfam" id="PF00528">
    <property type="entry name" value="BPD_transp_1"/>
    <property type="match status" value="1"/>
</dbReference>
<protein>
    <submittedName>
        <fullName evidence="9">ABC transporter permease subunit</fullName>
    </submittedName>
</protein>
<keyword evidence="3" id="KW-1003">Cell membrane</keyword>
<keyword evidence="2" id="KW-0813">Transport</keyword>
<dbReference type="SUPFAM" id="SSF161098">
    <property type="entry name" value="MetI-like"/>
    <property type="match status" value="1"/>
</dbReference>
<dbReference type="RefSeq" id="WP_124563136.1">
    <property type="nucleotide sequence ID" value="NZ_JARRRY010000005.1"/>
</dbReference>
<dbReference type="PANTHER" id="PTHR30465">
    <property type="entry name" value="INNER MEMBRANE ABC TRANSPORTER"/>
    <property type="match status" value="1"/>
</dbReference>
<keyword evidence="6 7" id="KW-0472">Membrane</keyword>